<organism evidence="2 3">
    <name type="scientific">Mesorhabditis spiculigera</name>
    <dbReference type="NCBI Taxonomy" id="96644"/>
    <lineage>
        <taxon>Eukaryota</taxon>
        <taxon>Metazoa</taxon>
        <taxon>Ecdysozoa</taxon>
        <taxon>Nematoda</taxon>
        <taxon>Chromadorea</taxon>
        <taxon>Rhabditida</taxon>
        <taxon>Rhabditina</taxon>
        <taxon>Rhabditomorpha</taxon>
        <taxon>Rhabditoidea</taxon>
        <taxon>Rhabditidae</taxon>
        <taxon>Mesorhabditinae</taxon>
        <taxon>Mesorhabditis</taxon>
    </lineage>
</organism>
<dbReference type="Proteomes" id="UP001177023">
    <property type="component" value="Unassembled WGS sequence"/>
</dbReference>
<dbReference type="AlphaFoldDB" id="A0AA36DJJ6"/>
<dbReference type="EMBL" id="CATQJA010002710">
    <property type="protein sequence ID" value="CAJ0587758.1"/>
    <property type="molecule type" value="Genomic_DNA"/>
</dbReference>
<feature type="transmembrane region" description="Helical" evidence="1">
    <location>
        <begin position="748"/>
        <end position="770"/>
    </location>
</feature>
<evidence type="ECO:0000313" key="2">
    <source>
        <dbReference type="EMBL" id="CAJ0587758.1"/>
    </source>
</evidence>
<feature type="transmembrane region" description="Helical" evidence="1">
    <location>
        <begin position="583"/>
        <end position="608"/>
    </location>
</feature>
<feature type="transmembrane region" description="Helical" evidence="1">
    <location>
        <begin position="872"/>
        <end position="895"/>
    </location>
</feature>
<dbReference type="InterPro" id="IPR019425">
    <property type="entry name" value="7TM_GPCR_serpentine_rcpt_Srt"/>
</dbReference>
<feature type="transmembrane region" description="Helical" evidence="1">
    <location>
        <begin position="431"/>
        <end position="451"/>
    </location>
</feature>
<feature type="transmembrane region" description="Helical" evidence="1">
    <location>
        <begin position="90"/>
        <end position="110"/>
    </location>
</feature>
<dbReference type="PANTHER" id="PTHR23021">
    <property type="entry name" value="SERPENTINE RECEPTOR, CLASS T"/>
    <property type="match status" value="1"/>
</dbReference>
<comment type="caution">
    <text evidence="2">The sequence shown here is derived from an EMBL/GenBank/DDBJ whole genome shotgun (WGS) entry which is preliminary data.</text>
</comment>
<feature type="transmembrane region" description="Helical" evidence="1">
    <location>
        <begin position="704"/>
        <end position="728"/>
    </location>
</feature>
<protein>
    <recommendedName>
        <fullName evidence="4">G protein-coupled receptor</fullName>
    </recommendedName>
</protein>
<feature type="transmembrane region" description="Helical" evidence="1">
    <location>
        <begin position="191"/>
        <end position="214"/>
    </location>
</feature>
<feature type="non-terminal residue" evidence="2">
    <location>
        <position position="1"/>
    </location>
</feature>
<accession>A0AA36DJJ6</accession>
<keyword evidence="1" id="KW-0812">Transmembrane</keyword>
<feature type="transmembrane region" description="Helical" evidence="1">
    <location>
        <begin position="367"/>
        <end position="390"/>
    </location>
</feature>
<keyword evidence="1" id="KW-0472">Membrane</keyword>
<gene>
    <name evidence="2" type="ORF">MSPICULIGERA_LOCUS25713</name>
</gene>
<feature type="transmembrane region" description="Helical" evidence="1">
    <location>
        <begin position="295"/>
        <end position="314"/>
    </location>
</feature>
<dbReference type="PANTHER" id="PTHR23021:SF28">
    <property type="entry name" value="SERPENTINE RECEPTOR, CLASS T-RELATED"/>
    <property type="match status" value="1"/>
</dbReference>
<evidence type="ECO:0000313" key="3">
    <source>
        <dbReference type="Proteomes" id="UP001177023"/>
    </source>
</evidence>
<feature type="transmembrane region" description="Helical" evidence="1">
    <location>
        <begin position="907"/>
        <end position="927"/>
    </location>
</feature>
<feature type="transmembrane region" description="Helical" evidence="1">
    <location>
        <begin position="556"/>
        <end position="576"/>
    </location>
</feature>
<feature type="transmembrane region" description="Helical" evidence="1">
    <location>
        <begin position="463"/>
        <end position="490"/>
    </location>
</feature>
<feature type="transmembrane region" description="Helical" evidence="1">
    <location>
        <begin position="672"/>
        <end position="692"/>
    </location>
</feature>
<feature type="transmembrane region" description="Helical" evidence="1">
    <location>
        <begin position="261"/>
        <end position="283"/>
    </location>
</feature>
<feature type="transmembrane region" description="Helical" evidence="1">
    <location>
        <begin position="502"/>
        <end position="522"/>
    </location>
</feature>
<evidence type="ECO:0000256" key="1">
    <source>
        <dbReference type="SAM" id="Phobius"/>
    </source>
</evidence>
<evidence type="ECO:0008006" key="4">
    <source>
        <dbReference type="Google" id="ProtNLM"/>
    </source>
</evidence>
<feature type="transmembrane region" description="Helical" evidence="1">
    <location>
        <begin position="529"/>
        <end position="550"/>
    </location>
</feature>
<reference evidence="2" key="1">
    <citation type="submission" date="2023-06" db="EMBL/GenBank/DDBJ databases">
        <authorList>
            <person name="Delattre M."/>
        </authorList>
    </citation>
    <scope>NUCLEOTIDE SEQUENCE</scope>
    <source>
        <strain evidence="2">AF72</strain>
    </source>
</reference>
<keyword evidence="1" id="KW-1133">Transmembrane helix</keyword>
<dbReference type="Pfam" id="PF10321">
    <property type="entry name" value="7TM_GPCR_Srt"/>
    <property type="match status" value="6"/>
</dbReference>
<feature type="transmembrane region" description="Helical" evidence="1">
    <location>
        <begin position="226"/>
        <end position="249"/>
    </location>
</feature>
<dbReference type="SUPFAM" id="SSF81321">
    <property type="entry name" value="Family A G protein-coupled receptor-like"/>
    <property type="match status" value="1"/>
</dbReference>
<proteinExistence type="predicted"/>
<feature type="transmembrane region" description="Helical" evidence="1">
    <location>
        <begin position="782"/>
        <end position="800"/>
    </location>
</feature>
<keyword evidence="3" id="KW-1185">Reference proteome</keyword>
<sequence>MDFGILGYILNGGPHPRWYNCGTRSQEEWYATGNPRPILAVYLLGSGTVFATVYILALIAMIRGKMYNISPCYVVMIFMGFSDLQMLGLYIQAFIICSTHVGAAWGYLFMNYIPNFPKILSLVGEVAWQCSHGFPGMVYLILNKSIRKSVLKMLGLKKTIRWLFGYPDSYYNCSGRSVAEWAKTGERWPLFGAYFLVSGTAYMCLYLPTIYAMIRLNMIKDSCYKIMLTLIGVDILNIIANSIIAGYLFSAGAVFCTNPVFMYIEGAYNIFVWMAASFFYVLLAINRFIKVPMSIWLFLCLVYCTYGAILHTPLPYSSPHLSAHYIISVEDPVTTIRWLFGYPDSYYNCSGRSVAEWMETGEKWPIFGTYFLLSGAVYMCLYIPTIYAMLRLNMIKNSCYKIMFCLCIADMCNICWLFIFDWCRVLHESVVWLAASFFYVLLALNRFIVILGNNRIDRIFQCLYLPTIYAMIRLNLVKNSCYKIMFWLILGDMANFLANSLFAGYLFSIGAVFCMSPVFMYIEGAFNVFIWMVTACFYVLLGVNRLIVFLGNPRTLIQAVMITLPVLLGCLMCVYVQLTHASTIGWAIAAQLIWQTITGISSISYLVFNSNIRSFYFGNRKIASTYEESKARNPTNTIRWLFGYPDSSYNCSGRSVAEWMETGERWPLIGNYFQIAGAVYTCLYIPTIYAMIRLNLIKNSCYKIMFCLIIADMSNIVANSLIAGYMFSVGAVFCMSPVLMYLEGAYNIFVWLAASFFYVLLAVNRFIVILGNGKIDYTFQRIPTYVWVLMCLGYCTYGAILHKPLPYNSRLFGAYYVIGVQDVATEFPIYENVVHEYNNIVVAATITVLYALIALMLMLRRAEREKTSRAEMNALIQAFLITLPALGACILYVYMQMSNAGTIGWAIAAQLSWQTLSGISAVFYLLFNNSIRAFYFGKGKVSSIYEESKERRNTQPTA</sequence>
<feature type="transmembrane region" description="Helical" evidence="1">
    <location>
        <begin position="840"/>
        <end position="860"/>
    </location>
</feature>
<name>A0AA36DJJ6_9BILA</name>
<feature type="transmembrane region" description="Helical" evidence="1">
    <location>
        <begin position="402"/>
        <end position="419"/>
    </location>
</feature>
<feature type="transmembrane region" description="Helical" evidence="1">
    <location>
        <begin position="39"/>
        <end position="59"/>
    </location>
</feature>